<dbReference type="Proteomes" id="UP000602050">
    <property type="component" value="Unassembled WGS sequence"/>
</dbReference>
<sequence length="161" mass="18943">MKLKLLEKKKFAFEELENKVAERGVLSIQDLLETKANPLYTLFINHTLVIKDVEDLTFIAYEDKNFIHGIVDVYDRVLREKMFNTPSHETGPKKIENDHIADIVIRSNLVLNVLELNVSNYIQHAPGESIALQNKFLIELYTDWHTQLHHKENEFVKYFFD</sequence>
<protein>
    <submittedName>
        <fullName evidence="1">Uncharacterized protein</fullName>
    </submittedName>
</protein>
<name>A0A8J2TT23_9BACI</name>
<accession>A0A8J2TT23</accession>
<organism evidence="1 2">
    <name type="scientific">Compostibacillus humi</name>
    <dbReference type="NCBI Taxonomy" id="1245525"/>
    <lineage>
        <taxon>Bacteria</taxon>
        <taxon>Bacillati</taxon>
        <taxon>Bacillota</taxon>
        <taxon>Bacilli</taxon>
        <taxon>Bacillales</taxon>
        <taxon>Bacillaceae</taxon>
        <taxon>Compostibacillus</taxon>
    </lineage>
</organism>
<proteinExistence type="predicted"/>
<dbReference type="EMBL" id="BMEV01000077">
    <property type="protein sequence ID" value="GFZ87980.1"/>
    <property type="molecule type" value="Genomic_DNA"/>
</dbReference>
<evidence type="ECO:0000313" key="2">
    <source>
        <dbReference type="Proteomes" id="UP000602050"/>
    </source>
</evidence>
<reference evidence="1" key="2">
    <citation type="submission" date="2020-09" db="EMBL/GenBank/DDBJ databases">
        <authorList>
            <person name="Sun Q."/>
            <person name="Zhou Y."/>
        </authorList>
    </citation>
    <scope>NUCLEOTIDE SEQUENCE</scope>
    <source>
        <strain evidence="1">CGMCC 1.12360</strain>
    </source>
</reference>
<comment type="caution">
    <text evidence="1">The sequence shown here is derived from an EMBL/GenBank/DDBJ whole genome shotgun (WGS) entry which is preliminary data.</text>
</comment>
<keyword evidence="2" id="KW-1185">Reference proteome</keyword>
<reference evidence="1" key="1">
    <citation type="journal article" date="2014" name="Int. J. Syst. Evol. Microbiol.">
        <title>Complete genome sequence of Corynebacterium casei LMG S-19264T (=DSM 44701T), isolated from a smear-ripened cheese.</title>
        <authorList>
            <consortium name="US DOE Joint Genome Institute (JGI-PGF)"/>
            <person name="Walter F."/>
            <person name="Albersmeier A."/>
            <person name="Kalinowski J."/>
            <person name="Ruckert C."/>
        </authorList>
    </citation>
    <scope>NUCLEOTIDE SEQUENCE</scope>
    <source>
        <strain evidence="1">CGMCC 1.12360</strain>
    </source>
</reference>
<dbReference type="RefSeq" id="WP_188393197.1">
    <property type="nucleotide sequence ID" value="NZ_BMEV01000077.1"/>
</dbReference>
<dbReference type="AlphaFoldDB" id="A0A8J2TT23"/>
<gene>
    <name evidence="1" type="ORF">GCM10010978_29630</name>
</gene>
<evidence type="ECO:0000313" key="1">
    <source>
        <dbReference type="EMBL" id="GFZ87980.1"/>
    </source>
</evidence>